<dbReference type="Proteomes" id="UP001165060">
    <property type="component" value="Unassembled WGS sequence"/>
</dbReference>
<dbReference type="PANTHER" id="PTHR19308:SF14">
    <property type="entry name" value="START DOMAIN-CONTAINING PROTEIN"/>
    <property type="match status" value="1"/>
</dbReference>
<evidence type="ECO:0000256" key="3">
    <source>
        <dbReference type="SAM" id="Phobius"/>
    </source>
</evidence>
<dbReference type="Pfam" id="PF01852">
    <property type="entry name" value="START"/>
    <property type="match status" value="2"/>
</dbReference>
<feature type="transmembrane region" description="Helical" evidence="3">
    <location>
        <begin position="1464"/>
        <end position="1489"/>
    </location>
</feature>
<dbReference type="PROSITE" id="PS50848">
    <property type="entry name" value="START"/>
    <property type="match status" value="1"/>
</dbReference>
<evidence type="ECO:0000256" key="2">
    <source>
        <dbReference type="SAM" id="MobiDB-lite"/>
    </source>
</evidence>
<feature type="domain" description="START" evidence="4">
    <location>
        <begin position="978"/>
        <end position="1126"/>
    </location>
</feature>
<accession>A0ABQ6N051</accession>
<dbReference type="EMBL" id="BRYB01003423">
    <property type="protein sequence ID" value="GMI36380.1"/>
    <property type="molecule type" value="Genomic_DNA"/>
</dbReference>
<protein>
    <recommendedName>
        <fullName evidence="4">START domain-containing protein</fullName>
    </recommendedName>
</protein>
<evidence type="ECO:0000313" key="5">
    <source>
        <dbReference type="EMBL" id="GMI36380.1"/>
    </source>
</evidence>
<feature type="region of interest" description="Disordered" evidence="2">
    <location>
        <begin position="174"/>
        <end position="194"/>
    </location>
</feature>
<feature type="transmembrane region" description="Helical" evidence="3">
    <location>
        <begin position="1560"/>
        <end position="1580"/>
    </location>
</feature>
<reference evidence="5 6" key="1">
    <citation type="journal article" date="2023" name="Commun. Biol.">
        <title>Genome analysis of Parmales, the sister group of diatoms, reveals the evolutionary specialization of diatoms from phago-mixotrophs to photoautotrophs.</title>
        <authorList>
            <person name="Ban H."/>
            <person name="Sato S."/>
            <person name="Yoshikawa S."/>
            <person name="Yamada K."/>
            <person name="Nakamura Y."/>
            <person name="Ichinomiya M."/>
            <person name="Sato N."/>
            <person name="Blanc-Mathieu R."/>
            <person name="Endo H."/>
            <person name="Kuwata A."/>
            <person name="Ogata H."/>
        </authorList>
    </citation>
    <scope>NUCLEOTIDE SEQUENCE [LARGE SCALE GENOMIC DNA]</scope>
</reference>
<keyword evidence="3" id="KW-1133">Transmembrane helix</keyword>
<name>A0ABQ6N051_9STRA</name>
<feature type="region of interest" description="Disordered" evidence="2">
    <location>
        <begin position="1"/>
        <end position="58"/>
    </location>
</feature>
<sequence length="1759" mass="195881">MAASRQAELHAEDYAGPADHGPRDGDGDGDVAGDREAPHDEKIAAADESVGAPPRSVQEQLSQALAELLARAAELRSKDAEVALLKADADALRAEVGELRAKAAEAEEQRVEADELRLVRTKLEESENDLLRLRTETEQVDGKITLEAADFGCTKLLIAASVLLTSGVDRVVASSVSSPTPFPRELSTGAPRGATSSCSPEVAEAVLSFFASAARSLHDRFARYKEVDEATLRHFVEHGKNAAPESSEKEKALILRRLQDDNQDDNSWSRLRGTVREPVSYFKRVDEDSNTWGKAEGVVDASAPDVLAWLWHSCTYERIFRHEKSSSGGLLKMELDVPGTRSKVMVVSTKMPGAISNRVFANWWTWAKEQNGDLVAAFTPHEDFGLGAEKQIVDTALEAEKRSVLGRLRGFYRIKTLSPNVCRVTFVLQGNLGGSFTKQAMAWALKHSLGMVKSLQDKYMRNGAKVDAEIRGAFPAPPLRRSLTSEQDALVARCLTLEKGAEGSNVVAAVGINSAAAQARAVKGSWVELKSISPFVSMSMAYTEPEGNESSIALGKAKATLDCSAKEAFAYQFASCGREKTRISREVGDRARFVSKEHTAHDFEWVLVKKMSFPLTNREFLNRFLSFKEQTGDLVIAFGALPDSTKIDYGADLKVVRGKGMGVYRFKPINNDAQCEVAFVQNLDAGGFVPERVTVAKIPQALRAVNDMQELFQRDDAIDGAKTSELASIINTSEQPYLSDEDKLIDEVGARFASLPAFKKLDSPDCFVHMSSAFKEGSSTMIGRATTMSRENMMVHVQDGGLDRNLKKINDHQNIYHVVYDLSIPTFLPRQFVSRVVWKWAAGKKELTVVADSVEHTDFPVRKEYLRASGTALYRYKQEADVGGIPQTKVTYTLQLDFGGVIPKRVQNRQGVGQLMYLSKMRKRFDRSLELDGKKRGELVKRIRRHGRDGVEYSEEEEKIVAEGKTWFKAFDGLKSKDVDMRSPQTKGKEVLPYVWDTKSRDKTRPDDLEKEIDEQPNDHNQLVFNKKQTPAAIANRDFLGRMVWKEAEGGGFVVVTVPEESMKRPANKKSVAKSDFVARAKYPSIMRISPTNGNETKLEYAIHPDFGGGVPPIVFNRYMRSNLSRVTTIQEYFTQLRGDHDKADGRALGYRLTYPDEKNKKTPSKAVAHIVKLHKGLSQLSREYPWIVAFLEEVLLGGLHRNKAVSTKLDSLSEAEARKIGKNLPGALRARKQASGGVYQWKNQNPSMVELFEKYPWVEEMVLTMGEELLKNAAWGLWFRVITGSVGSMVDLATDINVILVYFGEEGQEGYGWMMLGMVLANMGLQLGLVLLQNGKMGWGKLLREVLITVSGLKPGVDAMRVVSNAEMHEHHVLDAKMELAFTKCAEMFCESIPGCILQVTALIQGGSGGQMGTKVLSIIVSAITTGMGSAAISYDFDSDPEKRRKLPSFYGYLPDEGNARTIMYVCMVVNSALLLLLRSIGAALLMLADTKIFVAYMAGDHLLYLLQKLVRGDFLHWIPLDGMSGLACSFLERVMVKTLTDFTGVLQFRGAGEMGGAAWLWAMSLALVAPWVAVPVYFGSLTSNPTNVTAIETVLNNTDSNADAGDLQQPDNWELKQSDIWELLSYMTVLWLTAFAVFLGLMKKEYRKTFWSLETGNEWIQSYFLRGREDETKQQVFNFNKRKWKAIEPQVKEWVGRGWMRWERDKPDWFTDHWKASVPVPWVPTKGKADHKRARESERRMSFGGGERKRSIIYAAA</sequence>
<feature type="coiled-coil region" evidence="1">
    <location>
        <begin position="58"/>
        <end position="143"/>
    </location>
</feature>
<feature type="transmembrane region" description="Helical" evidence="3">
    <location>
        <begin position="1625"/>
        <end position="1644"/>
    </location>
</feature>
<dbReference type="PANTHER" id="PTHR19308">
    <property type="entry name" value="PHOSPHATIDYLCHOLINE TRANSFER PROTEIN"/>
    <property type="match status" value="1"/>
</dbReference>
<keyword evidence="3" id="KW-0812">Transmembrane</keyword>
<feature type="transmembrane region" description="Helical" evidence="3">
    <location>
        <begin position="1312"/>
        <end position="1333"/>
    </location>
</feature>
<evidence type="ECO:0000259" key="4">
    <source>
        <dbReference type="PROSITE" id="PS50848"/>
    </source>
</evidence>
<keyword evidence="6" id="KW-1185">Reference proteome</keyword>
<comment type="caution">
    <text evidence="5">The sequence shown here is derived from an EMBL/GenBank/DDBJ whole genome shotgun (WGS) entry which is preliminary data.</text>
</comment>
<dbReference type="Gene3D" id="3.30.530.20">
    <property type="match status" value="4"/>
</dbReference>
<evidence type="ECO:0000256" key="1">
    <source>
        <dbReference type="SAM" id="Coils"/>
    </source>
</evidence>
<evidence type="ECO:0000313" key="6">
    <source>
        <dbReference type="Proteomes" id="UP001165060"/>
    </source>
</evidence>
<dbReference type="InterPro" id="IPR023393">
    <property type="entry name" value="START-like_dom_sf"/>
</dbReference>
<dbReference type="InterPro" id="IPR051213">
    <property type="entry name" value="START_lipid_transfer"/>
</dbReference>
<dbReference type="SUPFAM" id="SSF55961">
    <property type="entry name" value="Bet v1-like"/>
    <property type="match status" value="4"/>
</dbReference>
<proteinExistence type="predicted"/>
<organism evidence="5 6">
    <name type="scientific">Tetraparma gracilis</name>
    <dbReference type="NCBI Taxonomy" id="2962635"/>
    <lineage>
        <taxon>Eukaryota</taxon>
        <taxon>Sar</taxon>
        <taxon>Stramenopiles</taxon>
        <taxon>Ochrophyta</taxon>
        <taxon>Bolidophyceae</taxon>
        <taxon>Parmales</taxon>
        <taxon>Triparmaceae</taxon>
        <taxon>Tetraparma</taxon>
    </lineage>
</organism>
<gene>
    <name evidence="5" type="ORF">TeGR_g14709</name>
</gene>
<keyword evidence="3" id="KW-0472">Membrane</keyword>
<keyword evidence="1" id="KW-0175">Coiled coil</keyword>
<dbReference type="InterPro" id="IPR002913">
    <property type="entry name" value="START_lipid-bd_dom"/>
</dbReference>
<feature type="compositionally biased region" description="Basic and acidic residues" evidence="2">
    <location>
        <begin position="20"/>
        <end position="45"/>
    </location>
</feature>